<dbReference type="FunFam" id="3.40.50.11210:FF:000001">
    <property type="entry name" value="Ral GTPase-activating protein subunit alpha-1 isoform 1"/>
    <property type="match status" value="1"/>
</dbReference>
<dbReference type="Pfam" id="PF02145">
    <property type="entry name" value="Rap_GAP"/>
    <property type="match status" value="1"/>
</dbReference>
<evidence type="ECO:0000313" key="4">
    <source>
        <dbReference type="EMBL" id="CAI8045482.1"/>
    </source>
</evidence>
<dbReference type="GO" id="GO:0051056">
    <property type="term" value="P:regulation of small GTPase mediated signal transduction"/>
    <property type="evidence" value="ECO:0007669"/>
    <property type="project" value="InterPro"/>
</dbReference>
<dbReference type="SUPFAM" id="SSF111347">
    <property type="entry name" value="Rap/Ran-GAP"/>
    <property type="match status" value="1"/>
</dbReference>
<dbReference type="EMBL" id="CASHTH010003476">
    <property type="protein sequence ID" value="CAI8045482.1"/>
    <property type="molecule type" value="Genomic_DNA"/>
</dbReference>
<protein>
    <submittedName>
        <fullName evidence="4">Tuberin</fullName>
    </submittedName>
</protein>
<dbReference type="AlphaFoldDB" id="A0AA35TCN0"/>
<accession>A0AA35TCN0</accession>
<proteinExistence type="predicted"/>
<dbReference type="GO" id="GO:0005634">
    <property type="term" value="C:nucleus"/>
    <property type="evidence" value="ECO:0007669"/>
    <property type="project" value="InterPro"/>
</dbReference>
<dbReference type="PANTHER" id="PTHR10063:SF0">
    <property type="entry name" value="TUBERIN"/>
    <property type="match status" value="1"/>
</dbReference>
<dbReference type="InterPro" id="IPR000331">
    <property type="entry name" value="Rap/Ran_GAP_dom"/>
</dbReference>
<dbReference type="InterPro" id="IPR027107">
    <property type="entry name" value="Tuberin/Ral-act_asu"/>
</dbReference>
<feature type="compositionally biased region" description="Basic and acidic residues" evidence="2">
    <location>
        <begin position="109"/>
        <end position="118"/>
    </location>
</feature>
<dbReference type="GO" id="GO:0033596">
    <property type="term" value="C:TSC1-TSC2 complex"/>
    <property type="evidence" value="ECO:0007669"/>
    <property type="project" value="TreeGrafter"/>
</dbReference>
<dbReference type="PANTHER" id="PTHR10063">
    <property type="entry name" value="TUBERIN"/>
    <property type="match status" value="1"/>
</dbReference>
<feature type="domain" description="Rap-GAP" evidence="3">
    <location>
        <begin position="181"/>
        <end position="390"/>
    </location>
</feature>
<evidence type="ECO:0000256" key="2">
    <source>
        <dbReference type="SAM" id="MobiDB-lite"/>
    </source>
</evidence>
<reference evidence="4" key="1">
    <citation type="submission" date="2023-03" db="EMBL/GenBank/DDBJ databases">
        <authorList>
            <person name="Steffen K."/>
            <person name="Cardenas P."/>
        </authorList>
    </citation>
    <scope>NUCLEOTIDE SEQUENCE</scope>
</reference>
<dbReference type="GO" id="GO:0032007">
    <property type="term" value="P:negative regulation of TOR signaling"/>
    <property type="evidence" value="ECO:0007669"/>
    <property type="project" value="TreeGrafter"/>
</dbReference>
<comment type="caution">
    <text evidence="4">The sequence shown here is derived from an EMBL/GenBank/DDBJ whole genome shotgun (WGS) entry which is preliminary data.</text>
</comment>
<sequence length="390" mass="42385">MTLTTEEEKEETSPQPNCLPCSDAPASPESAVERLPPLLSYEEEGPMGRSPSLLSASHLTEREQLELVARAYRSSECDTESTTGDSSSESEEDERQKKDEDTGGEEGDEKNQLEKDSQHLSQQIPAVASQPRMPETKVGVTEEEHRGNDPSFVFLQLFHTAAPPSNPPLLLPSDEATARAIKLLDRIPPYTTHKIGVVYVCRGQMSETAILANTSGSSRYQHFLSGLGQLLRLSSCDPDLVYLGGLDRGGNDGEFTYFYLRDTTQVVFHVATLMPTLTSDPHCSNKKLHIGNDLVTIIFNESGAPYKFGTIKGQFGYVEVLVEPLPAGVNRVSVAVCGGMAGMISVEPVICSSSQLPTLVRTKALQANVHVPYLSLVDDCGLLNHVPLSP</sequence>
<dbReference type="Proteomes" id="UP001174909">
    <property type="component" value="Unassembled WGS sequence"/>
</dbReference>
<dbReference type="Gene3D" id="3.40.50.11210">
    <property type="entry name" value="Rap/Ran-GAP"/>
    <property type="match status" value="1"/>
</dbReference>
<feature type="region of interest" description="Disordered" evidence="2">
    <location>
        <begin position="1"/>
        <end position="146"/>
    </location>
</feature>
<feature type="compositionally biased region" description="Acidic residues" evidence="2">
    <location>
        <begin position="1"/>
        <end position="10"/>
    </location>
</feature>
<organism evidence="4 5">
    <name type="scientific">Geodia barretti</name>
    <name type="common">Barrett's horny sponge</name>
    <dbReference type="NCBI Taxonomy" id="519541"/>
    <lineage>
        <taxon>Eukaryota</taxon>
        <taxon>Metazoa</taxon>
        <taxon>Porifera</taxon>
        <taxon>Demospongiae</taxon>
        <taxon>Heteroscleromorpha</taxon>
        <taxon>Tetractinellida</taxon>
        <taxon>Astrophorina</taxon>
        <taxon>Geodiidae</taxon>
        <taxon>Geodia</taxon>
    </lineage>
</organism>
<evidence type="ECO:0000256" key="1">
    <source>
        <dbReference type="ARBA" id="ARBA00022468"/>
    </source>
</evidence>
<evidence type="ECO:0000259" key="3">
    <source>
        <dbReference type="PROSITE" id="PS50085"/>
    </source>
</evidence>
<dbReference type="PROSITE" id="PS50085">
    <property type="entry name" value="RAPGAP"/>
    <property type="match status" value="1"/>
</dbReference>
<keyword evidence="1" id="KW-0343">GTPase activation</keyword>
<dbReference type="GO" id="GO:0005096">
    <property type="term" value="F:GTPase activator activity"/>
    <property type="evidence" value="ECO:0007669"/>
    <property type="project" value="UniProtKB-KW"/>
</dbReference>
<dbReference type="InterPro" id="IPR035974">
    <property type="entry name" value="Rap/Ran-GAP_sf"/>
</dbReference>
<evidence type="ECO:0000313" key="5">
    <source>
        <dbReference type="Proteomes" id="UP001174909"/>
    </source>
</evidence>
<name>A0AA35TCN0_GEOBA</name>
<keyword evidence="5" id="KW-1185">Reference proteome</keyword>
<gene>
    <name evidence="4" type="ORF">GBAR_LOCUS25164</name>
</gene>